<evidence type="ECO:0000313" key="1">
    <source>
        <dbReference type="EMBL" id="CAG9317441.1"/>
    </source>
</evidence>
<organism evidence="1 2">
    <name type="scientific">Blepharisma stoltei</name>
    <dbReference type="NCBI Taxonomy" id="1481888"/>
    <lineage>
        <taxon>Eukaryota</taxon>
        <taxon>Sar</taxon>
        <taxon>Alveolata</taxon>
        <taxon>Ciliophora</taxon>
        <taxon>Postciliodesmatophora</taxon>
        <taxon>Heterotrichea</taxon>
        <taxon>Heterotrichida</taxon>
        <taxon>Blepharismidae</taxon>
        <taxon>Blepharisma</taxon>
    </lineage>
</organism>
<protein>
    <recommendedName>
        <fullName evidence="3">Secreted protein</fullName>
    </recommendedName>
</protein>
<comment type="caution">
    <text evidence="1">The sequence shown here is derived from an EMBL/GenBank/DDBJ whole genome shotgun (WGS) entry which is preliminary data.</text>
</comment>
<dbReference type="AlphaFoldDB" id="A0AAU9J9Q9"/>
<dbReference type="EMBL" id="CAJZBQ010000018">
    <property type="protein sequence ID" value="CAG9317441.1"/>
    <property type="molecule type" value="Genomic_DNA"/>
</dbReference>
<dbReference type="Proteomes" id="UP001162131">
    <property type="component" value="Unassembled WGS sequence"/>
</dbReference>
<keyword evidence="2" id="KW-1185">Reference proteome</keyword>
<accession>A0AAU9J9Q9</accession>
<evidence type="ECO:0000313" key="2">
    <source>
        <dbReference type="Proteomes" id="UP001162131"/>
    </source>
</evidence>
<name>A0AAU9J9Q9_9CILI</name>
<evidence type="ECO:0008006" key="3">
    <source>
        <dbReference type="Google" id="ProtNLM"/>
    </source>
</evidence>
<proteinExistence type="predicted"/>
<gene>
    <name evidence="1" type="ORF">BSTOLATCC_MIC19124</name>
</gene>
<sequence>MVYKMSRHSAILAKFWHILSSRAYLCIPFCSSSVLPIVYIPQVCRAGASCSKRLITLPLFTWCCWIKIHLKNRTSW</sequence>
<reference evidence="1" key="1">
    <citation type="submission" date="2021-09" db="EMBL/GenBank/DDBJ databases">
        <authorList>
            <consortium name="AG Swart"/>
            <person name="Singh M."/>
            <person name="Singh A."/>
            <person name="Seah K."/>
            <person name="Emmerich C."/>
        </authorList>
    </citation>
    <scope>NUCLEOTIDE SEQUENCE</scope>
    <source>
        <strain evidence="1">ATCC30299</strain>
    </source>
</reference>